<dbReference type="InterPro" id="IPR029058">
    <property type="entry name" value="AB_hydrolase_fold"/>
</dbReference>
<dbReference type="InterPro" id="IPR042099">
    <property type="entry name" value="ANL_N_sf"/>
</dbReference>
<dbReference type="GeneID" id="85462610"/>
<feature type="domain" description="Thioesterase" evidence="1">
    <location>
        <begin position="479"/>
        <end position="553"/>
    </location>
</feature>
<proteinExistence type="predicted"/>
<dbReference type="Proteomes" id="UP001224890">
    <property type="component" value="Unassembled WGS sequence"/>
</dbReference>
<dbReference type="EMBL" id="JAHMHR010000065">
    <property type="protein sequence ID" value="KAK1659097.1"/>
    <property type="molecule type" value="Genomic_DNA"/>
</dbReference>
<dbReference type="Pfam" id="PF00975">
    <property type="entry name" value="Thioesterase"/>
    <property type="match status" value="1"/>
</dbReference>
<sequence length="732" mass="81421">MQFGPEAEERRVVMLCLDSILDSIVWFWSTVIAGLLPAISTASILEPDRSDYLSHLRILLKDPLCTNESRDFAASLAAMSRSMSPLPPSGHPFRFDSAAVQLSHGQILASSHGDGPCLNWIGMDQVACLTEIHLLAMYMGLSQVHLAAEEVLSSPMQLLNMASRHRASRTFAPHSFLAKYSRELASEQTSSLGETNMVDVCERLQTQLEKYSACKHIIVLDTSCPTYDRDQKHQHAAADESISGLQLRVELLELSGDVVLGRYDNNRESTVAAFTDDDWFTTGDLACVNQDGQDTIIVNVAKYSSNELERHLELELIEGAVPNSFCCFSTLAQSSDTEQIVEDNTRIRTKTRNRIAGVVSTHTSSSVIVLPLKAMGLKPSALVKLPRGTIKTAFENGAYNPELCKASEAYVVDPDVTGGRASHLEVLACRVVQEHFNIVQEPHRLVAVIEGFGNKDGAGSPAVTFRSDGRQTPLRLVLVFMNLVRFIDDRRVYAFRAEGLDSGLSPFVSLDELLDCFFNNLKTVQPKGLYAIAGHSYGSMIAFESCKRLEAAGNVAIYCGRWNLPPHIKHRMRQLGWVEYLANLFHFTGLMGQGPAMQQICILRQFSKQEAVAHLRALSDSALRVELGLSEDEYVRWASASSRQCLAQDYEPRGRVRSIDVFFADPLKKVALTREFADDVQFHDVPGEYYSMLDEINVSRFARKLKDLLETREGRLRHVLSAAPRFGPAYHT</sequence>
<keyword evidence="3" id="KW-1185">Reference proteome</keyword>
<reference evidence="2" key="1">
    <citation type="submission" date="2021-06" db="EMBL/GenBank/DDBJ databases">
        <title>Comparative genomics, transcriptomics and evolutionary studies reveal genomic signatures of adaptation to plant cell wall in hemibiotrophic fungi.</title>
        <authorList>
            <consortium name="DOE Joint Genome Institute"/>
            <person name="Baroncelli R."/>
            <person name="Diaz J.F."/>
            <person name="Benocci T."/>
            <person name="Peng M."/>
            <person name="Battaglia E."/>
            <person name="Haridas S."/>
            <person name="Andreopoulos W."/>
            <person name="Labutti K."/>
            <person name="Pangilinan J."/>
            <person name="Floch G.L."/>
            <person name="Makela M.R."/>
            <person name="Henrissat B."/>
            <person name="Grigoriev I.V."/>
            <person name="Crouch J.A."/>
            <person name="De Vries R.P."/>
            <person name="Sukno S.A."/>
            <person name="Thon M.R."/>
        </authorList>
    </citation>
    <scope>NUCLEOTIDE SEQUENCE</scope>
    <source>
        <strain evidence="2">CBS 193.32</strain>
    </source>
</reference>
<protein>
    <submittedName>
        <fullName evidence="2">Alpha/Beta hydrolase protein</fullName>
    </submittedName>
</protein>
<evidence type="ECO:0000313" key="2">
    <source>
        <dbReference type="EMBL" id="KAK1659097.1"/>
    </source>
</evidence>
<organism evidence="2 3">
    <name type="scientific">Colletotrichum godetiae</name>
    <dbReference type="NCBI Taxonomy" id="1209918"/>
    <lineage>
        <taxon>Eukaryota</taxon>
        <taxon>Fungi</taxon>
        <taxon>Dikarya</taxon>
        <taxon>Ascomycota</taxon>
        <taxon>Pezizomycotina</taxon>
        <taxon>Sordariomycetes</taxon>
        <taxon>Hypocreomycetidae</taxon>
        <taxon>Glomerellales</taxon>
        <taxon>Glomerellaceae</taxon>
        <taxon>Colletotrichum</taxon>
        <taxon>Colletotrichum acutatum species complex</taxon>
    </lineage>
</organism>
<dbReference type="SUPFAM" id="SSF56801">
    <property type="entry name" value="Acetyl-CoA synthetase-like"/>
    <property type="match status" value="1"/>
</dbReference>
<dbReference type="GO" id="GO:0016787">
    <property type="term" value="F:hydrolase activity"/>
    <property type="evidence" value="ECO:0007669"/>
    <property type="project" value="UniProtKB-KW"/>
</dbReference>
<dbReference type="AlphaFoldDB" id="A0AAJ0A9Q1"/>
<accession>A0AAJ0A9Q1</accession>
<comment type="caution">
    <text evidence="2">The sequence shown here is derived from an EMBL/GenBank/DDBJ whole genome shotgun (WGS) entry which is preliminary data.</text>
</comment>
<name>A0AAJ0A9Q1_9PEZI</name>
<gene>
    <name evidence="2" type="ORF">BDP55DRAFT_707850</name>
</gene>
<evidence type="ECO:0000259" key="1">
    <source>
        <dbReference type="Pfam" id="PF00975"/>
    </source>
</evidence>
<dbReference type="RefSeq" id="XP_060423861.1">
    <property type="nucleotide sequence ID" value="XM_060578084.1"/>
</dbReference>
<dbReference type="Gene3D" id="3.40.50.12780">
    <property type="entry name" value="N-terminal domain of ligase-like"/>
    <property type="match status" value="1"/>
</dbReference>
<keyword evidence="2" id="KW-0378">Hydrolase</keyword>
<dbReference type="SUPFAM" id="SSF53474">
    <property type="entry name" value="alpha/beta-Hydrolases"/>
    <property type="match status" value="1"/>
</dbReference>
<dbReference type="Gene3D" id="3.40.50.1820">
    <property type="entry name" value="alpha/beta hydrolase"/>
    <property type="match status" value="1"/>
</dbReference>
<evidence type="ECO:0000313" key="3">
    <source>
        <dbReference type="Proteomes" id="UP001224890"/>
    </source>
</evidence>
<dbReference type="InterPro" id="IPR001031">
    <property type="entry name" value="Thioesterase"/>
</dbReference>